<reference evidence="3 4" key="1">
    <citation type="journal article" date="2018" name="Mol. Plant">
        <title>The genome of Artemisia annua provides insight into the evolution of Asteraceae family and artemisinin biosynthesis.</title>
        <authorList>
            <person name="Shen Q."/>
            <person name="Zhang L."/>
            <person name="Liao Z."/>
            <person name="Wang S."/>
            <person name="Yan T."/>
            <person name="Shi P."/>
            <person name="Liu M."/>
            <person name="Fu X."/>
            <person name="Pan Q."/>
            <person name="Wang Y."/>
            <person name="Lv Z."/>
            <person name="Lu X."/>
            <person name="Zhang F."/>
            <person name="Jiang W."/>
            <person name="Ma Y."/>
            <person name="Chen M."/>
            <person name="Hao X."/>
            <person name="Li L."/>
            <person name="Tang Y."/>
            <person name="Lv G."/>
            <person name="Zhou Y."/>
            <person name="Sun X."/>
            <person name="Brodelius P.E."/>
            <person name="Rose J.K.C."/>
            <person name="Tang K."/>
        </authorList>
    </citation>
    <scope>NUCLEOTIDE SEQUENCE [LARGE SCALE GENOMIC DNA]</scope>
    <source>
        <strain evidence="4">cv. Huhao1</strain>
        <tissue evidence="3">Leaf</tissue>
    </source>
</reference>
<dbReference type="PANTHER" id="PTHR12286:SF11">
    <property type="entry name" value="SACCHAROPINE DEHYDROGENASE, NADP BINDING DOMAIN, NAD(P)-BINDING DOMAIN SUPERFAMILY"/>
    <property type="match status" value="1"/>
</dbReference>
<evidence type="ECO:0000313" key="3">
    <source>
        <dbReference type="EMBL" id="PWA73331.1"/>
    </source>
</evidence>
<gene>
    <name evidence="3" type="ORF">CTI12_AA261660</name>
</gene>
<dbReference type="Pfam" id="PF03435">
    <property type="entry name" value="Sacchrp_dh_NADP"/>
    <property type="match status" value="1"/>
</dbReference>
<dbReference type="InterPro" id="IPR051276">
    <property type="entry name" value="Saccharopine_DH-like_oxidrdct"/>
</dbReference>
<accession>A0A2U1NIN4</accession>
<evidence type="ECO:0000313" key="4">
    <source>
        <dbReference type="Proteomes" id="UP000245207"/>
    </source>
</evidence>
<dbReference type="GO" id="GO:0009247">
    <property type="term" value="P:glycolipid biosynthetic process"/>
    <property type="evidence" value="ECO:0007669"/>
    <property type="project" value="TreeGrafter"/>
</dbReference>
<dbReference type="InterPro" id="IPR005097">
    <property type="entry name" value="Sacchrp_dh_NADP-bd"/>
</dbReference>
<dbReference type="EMBL" id="PKPP01002752">
    <property type="protein sequence ID" value="PWA73331.1"/>
    <property type="molecule type" value="Genomic_DNA"/>
</dbReference>
<dbReference type="STRING" id="35608.A0A2U1NIN4"/>
<keyword evidence="4" id="KW-1185">Reference proteome</keyword>
<sequence length="224" mass="24702">MNVRGPKLTRSYDFHESSGFTGKYVVKEALKFLNSPSSPLKTLALAGRNPKKLSETLAWASTTPLDRPVPFIIADTSNPVTLHRMASQAKLILNCAGTFCYHGEPVVNACVKAGCDYLDISGESDFIERMETVYHERAVENGSLMISACGIDSVPAELGFLFNSMQWIYPAVLNRVEAYMNLESDIKVVANYATYESAVLGLANVDKLKELRQSKRRTARPSVS</sequence>
<evidence type="ECO:0000259" key="2">
    <source>
        <dbReference type="Pfam" id="PF03435"/>
    </source>
</evidence>
<feature type="domain" description="Saccharopine dehydrogenase NADP binding" evidence="2">
    <location>
        <begin position="19"/>
        <end position="143"/>
    </location>
</feature>
<dbReference type="Gene3D" id="3.40.50.720">
    <property type="entry name" value="NAD(P)-binding Rossmann-like Domain"/>
    <property type="match status" value="1"/>
</dbReference>
<name>A0A2U1NIN4_ARTAN</name>
<dbReference type="GO" id="GO:0005739">
    <property type="term" value="C:mitochondrion"/>
    <property type="evidence" value="ECO:0007669"/>
    <property type="project" value="TreeGrafter"/>
</dbReference>
<dbReference type="SUPFAM" id="SSF51735">
    <property type="entry name" value="NAD(P)-binding Rossmann-fold domains"/>
    <property type="match status" value="1"/>
</dbReference>
<evidence type="ECO:0000256" key="1">
    <source>
        <dbReference type="ARBA" id="ARBA00038048"/>
    </source>
</evidence>
<organism evidence="3 4">
    <name type="scientific">Artemisia annua</name>
    <name type="common">Sweet wormwood</name>
    <dbReference type="NCBI Taxonomy" id="35608"/>
    <lineage>
        <taxon>Eukaryota</taxon>
        <taxon>Viridiplantae</taxon>
        <taxon>Streptophyta</taxon>
        <taxon>Embryophyta</taxon>
        <taxon>Tracheophyta</taxon>
        <taxon>Spermatophyta</taxon>
        <taxon>Magnoliopsida</taxon>
        <taxon>eudicotyledons</taxon>
        <taxon>Gunneridae</taxon>
        <taxon>Pentapetalae</taxon>
        <taxon>asterids</taxon>
        <taxon>campanulids</taxon>
        <taxon>Asterales</taxon>
        <taxon>Asteraceae</taxon>
        <taxon>Asteroideae</taxon>
        <taxon>Anthemideae</taxon>
        <taxon>Artemisiinae</taxon>
        <taxon>Artemisia</taxon>
    </lineage>
</organism>
<proteinExistence type="inferred from homology"/>
<protein>
    <submittedName>
        <fullName evidence="3">Putative mitochondrial saccharopine dehydrogenase-like oxidoreductase</fullName>
    </submittedName>
</protein>
<dbReference type="GO" id="GO:0005811">
    <property type="term" value="C:lipid droplet"/>
    <property type="evidence" value="ECO:0007669"/>
    <property type="project" value="TreeGrafter"/>
</dbReference>
<dbReference type="OrthoDB" id="10268090at2759"/>
<comment type="caution">
    <text evidence="3">The sequence shown here is derived from an EMBL/GenBank/DDBJ whole genome shotgun (WGS) entry which is preliminary data.</text>
</comment>
<dbReference type="AlphaFoldDB" id="A0A2U1NIN4"/>
<dbReference type="Proteomes" id="UP000245207">
    <property type="component" value="Unassembled WGS sequence"/>
</dbReference>
<dbReference type="InterPro" id="IPR036291">
    <property type="entry name" value="NAD(P)-bd_dom_sf"/>
</dbReference>
<comment type="similarity">
    <text evidence="1">Belongs to the saccharopine dehydrogenase family.</text>
</comment>
<dbReference type="PANTHER" id="PTHR12286">
    <property type="entry name" value="SACCHAROPINE DEHYDROGENASE-LIKE OXIDOREDUCTASE"/>
    <property type="match status" value="1"/>
</dbReference>
<dbReference type="GO" id="GO:0005886">
    <property type="term" value="C:plasma membrane"/>
    <property type="evidence" value="ECO:0007669"/>
    <property type="project" value="TreeGrafter"/>
</dbReference>